<dbReference type="RefSeq" id="XP_033817778.1">
    <property type="nucleotide sequence ID" value="XM_033961887.1"/>
</dbReference>
<dbReference type="InterPro" id="IPR027806">
    <property type="entry name" value="HARBI1_dom"/>
</dbReference>
<evidence type="ECO:0000256" key="6">
    <source>
        <dbReference type="ARBA" id="ARBA00022490"/>
    </source>
</evidence>
<evidence type="ECO:0000256" key="5">
    <source>
        <dbReference type="ARBA" id="ARBA00015519"/>
    </source>
</evidence>
<evidence type="ECO:0000256" key="4">
    <source>
        <dbReference type="ARBA" id="ARBA00006958"/>
    </source>
</evidence>
<dbReference type="OrthoDB" id="9946389at2759"/>
<keyword evidence="7" id="KW-0540">Nuclease</keyword>
<dbReference type="PRINTS" id="PR02086">
    <property type="entry name" value="PUTNUCHARBI1"/>
</dbReference>
<dbReference type="PANTHER" id="PTHR22930:SF275">
    <property type="entry name" value="NUCLEASE HARBI1-RELATED"/>
    <property type="match status" value="1"/>
</dbReference>
<dbReference type="KEGG" id="gsh:117368329"/>
<dbReference type="GO" id="GO:0005634">
    <property type="term" value="C:nucleus"/>
    <property type="evidence" value="ECO:0007669"/>
    <property type="project" value="UniProtKB-SubCell"/>
</dbReference>
<comment type="similarity">
    <text evidence="4">Belongs to the HARBI1 family.</text>
</comment>
<keyword evidence="6" id="KW-0963">Cytoplasm</keyword>
<organism evidence="14 16">
    <name type="scientific">Geotrypetes seraphini</name>
    <name type="common">Gaboon caecilian</name>
    <name type="synonym">Caecilia seraphini</name>
    <dbReference type="NCBI Taxonomy" id="260995"/>
    <lineage>
        <taxon>Eukaryota</taxon>
        <taxon>Metazoa</taxon>
        <taxon>Chordata</taxon>
        <taxon>Craniata</taxon>
        <taxon>Vertebrata</taxon>
        <taxon>Euteleostomi</taxon>
        <taxon>Amphibia</taxon>
        <taxon>Gymnophiona</taxon>
        <taxon>Geotrypetes</taxon>
    </lineage>
</organism>
<sequence>MSSCSRMDESRNPTMTMMIDPGDQCTSVALRILLIMDEGRYRSRASRRRVFKPRLSLDELLQRESLSRFRLSVPIIRDLCTLLRPHLSPRIDTPYTLSVEVKVLAALRFLSTGSFQRVTGDTTGISQASVSRSLEKFLDGMMEHVDHFVHFPCTETEVRAVHTGFFAIGGFPKVLSIVDCTHVALIPPSTEEEVYRNRKQQHSMNMQVACDYQHVITNVYAKFPGSSHDAHILNQSPLTEYMRAEGSGHGWLIGDSAYTLETWLMTPFLHPREESQDAYNRAHRTTHRVMEKTLGLLKARFRALDNSKGALPFTPEKVCKIFTVCCMLHNLAIWNGLPIPDDALLAEGNWESEQPIRHIGGINELAFRTRKQLVDHTFAYANKF</sequence>
<evidence type="ECO:0000256" key="3">
    <source>
        <dbReference type="ARBA" id="ARBA00004496"/>
    </source>
</evidence>
<dbReference type="RefSeq" id="XP_033817780.1">
    <property type="nucleotide sequence ID" value="XM_033961889.1"/>
</dbReference>
<evidence type="ECO:0000256" key="7">
    <source>
        <dbReference type="ARBA" id="ARBA00022722"/>
    </source>
</evidence>
<dbReference type="GO" id="GO:0016787">
    <property type="term" value="F:hydrolase activity"/>
    <property type="evidence" value="ECO:0007669"/>
    <property type="project" value="UniProtKB-KW"/>
</dbReference>
<dbReference type="GO" id="GO:0004518">
    <property type="term" value="F:nuclease activity"/>
    <property type="evidence" value="ECO:0007669"/>
    <property type="project" value="UniProtKB-KW"/>
</dbReference>
<evidence type="ECO:0000313" key="16">
    <source>
        <dbReference type="RefSeq" id="XP_033817779.1"/>
    </source>
</evidence>
<feature type="domain" description="DDE Tnp4" evidence="13">
    <location>
        <begin position="178"/>
        <end position="330"/>
    </location>
</feature>
<keyword evidence="14" id="KW-1185">Reference proteome</keyword>
<evidence type="ECO:0000256" key="12">
    <source>
        <dbReference type="ARBA" id="ARBA00045850"/>
    </source>
</evidence>
<dbReference type="GeneID" id="117368329"/>
<comment type="subcellular location">
    <subcellularLocation>
        <location evidence="3">Cytoplasm</location>
    </subcellularLocation>
    <subcellularLocation>
        <location evidence="2">Nucleus</location>
    </subcellularLocation>
</comment>
<evidence type="ECO:0000256" key="8">
    <source>
        <dbReference type="ARBA" id="ARBA00022723"/>
    </source>
</evidence>
<evidence type="ECO:0000256" key="1">
    <source>
        <dbReference type="ARBA" id="ARBA00001968"/>
    </source>
</evidence>
<keyword evidence="8" id="KW-0479">Metal-binding</keyword>
<name>A0A6P8SGT4_GEOSA</name>
<evidence type="ECO:0000313" key="14">
    <source>
        <dbReference type="Proteomes" id="UP000515159"/>
    </source>
</evidence>
<dbReference type="PANTHER" id="PTHR22930">
    <property type="match status" value="1"/>
</dbReference>
<dbReference type="Proteomes" id="UP000515159">
    <property type="component" value="Chromosome 10"/>
</dbReference>
<dbReference type="InterPro" id="IPR026103">
    <property type="entry name" value="HARBI1_animal"/>
</dbReference>
<evidence type="ECO:0000313" key="17">
    <source>
        <dbReference type="RefSeq" id="XP_033817780.1"/>
    </source>
</evidence>
<evidence type="ECO:0000313" key="15">
    <source>
        <dbReference type="RefSeq" id="XP_033817778.1"/>
    </source>
</evidence>
<keyword evidence="9" id="KW-0378">Hydrolase</keyword>
<dbReference type="InterPro" id="IPR045249">
    <property type="entry name" value="HARBI1-like"/>
</dbReference>
<accession>A0A6P8SGT4</accession>
<evidence type="ECO:0000256" key="2">
    <source>
        <dbReference type="ARBA" id="ARBA00004123"/>
    </source>
</evidence>
<evidence type="ECO:0000256" key="9">
    <source>
        <dbReference type="ARBA" id="ARBA00022801"/>
    </source>
</evidence>
<evidence type="ECO:0000256" key="10">
    <source>
        <dbReference type="ARBA" id="ARBA00023242"/>
    </source>
</evidence>
<evidence type="ECO:0000256" key="11">
    <source>
        <dbReference type="ARBA" id="ARBA00030126"/>
    </source>
</evidence>
<dbReference type="RefSeq" id="XP_033817779.1">
    <property type="nucleotide sequence ID" value="XM_033961888.1"/>
</dbReference>
<dbReference type="Pfam" id="PF13359">
    <property type="entry name" value="DDE_Tnp_4"/>
    <property type="match status" value="1"/>
</dbReference>
<proteinExistence type="inferred from homology"/>
<comment type="function">
    <text evidence="12">Transposase-derived protein that may have nuclease activity. Does not have transposase activity.</text>
</comment>
<gene>
    <name evidence="15 16 17" type="primary">LOC117368329</name>
</gene>
<keyword evidence="10" id="KW-0539">Nucleus</keyword>
<reference evidence="15 16" key="1">
    <citation type="submission" date="2025-04" db="UniProtKB">
        <authorList>
            <consortium name="RefSeq"/>
        </authorList>
    </citation>
    <scope>IDENTIFICATION</scope>
</reference>
<dbReference type="AlphaFoldDB" id="A0A6P8SGT4"/>
<dbReference type="GO" id="GO:0046872">
    <property type="term" value="F:metal ion binding"/>
    <property type="evidence" value="ECO:0007669"/>
    <property type="project" value="UniProtKB-KW"/>
</dbReference>
<comment type="cofactor">
    <cofactor evidence="1">
        <name>a divalent metal cation</name>
        <dbReference type="ChEBI" id="CHEBI:60240"/>
    </cofactor>
</comment>
<dbReference type="GO" id="GO:0005737">
    <property type="term" value="C:cytoplasm"/>
    <property type="evidence" value="ECO:0007669"/>
    <property type="project" value="UniProtKB-SubCell"/>
</dbReference>
<evidence type="ECO:0000259" key="13">
    <source>
        <dbReference type="Pfam" id="PF13359"/>
    </source>
</evidence>
<protein>
    <recommendedName>
        <fullName evidence="5">Putative nuclease HARBI1</fullName>
    </recommendedName>
    <alternativeName>
        <fullName evidence="11">Harbinger transposase-derived nuclease</fullName>
    </alternativeName>
</protein>